<sequence>CQDFASWLMKGASVSETEVNTLVASVRTCLQQRQDMTMQVFRALETLMVDLATAVAVTNPSAFSTNICDVFISLWQNVVSGGVIPITASGLNSILCPRTIMLLAQREDPVHQNKAWAALQSLLMGLLMADLITPSQLQECCTALLRHDWPQIILNGISSCVSGIAEKVKKDPKLSSDPSIPQLLEWLAWITQQMDDFPDNF</sequence>
<keyword evidence="2" id="KW-1185">Reference proteome</keyword>
<comment type="caution">
    <text evidence="1">The sequence shown here is derived from an EMBL/GenBank/DDBJ whole genome shotgun (WGS) entry which is preliminary data.</text>
</comment>
<proteinExistence type="predicted"/>
<organism evidence="1 2">
    <name type="scientific">Meganyctiphanes norvegica</name>
    <name type="common">Northern krill</name>
    <name type="synonym">Thysanopoda norvegica</name>
    <dbReference type="NCBI Taxonomy" id="48144"/>
    <lineage>
        <taxon>Eukaryota</taxon>
        <taxon>Metazoa</taxon>
        <taxon>Ecdysozoa</taxon>
        <taxon>Arthropoda</taxon>
        <taxon>Crustacea</taxon>
        <taxon>Multicrustacea</taxon>
        <taxon>Malacostraca</taxon>
        <taxon>Eumalacostraca</taxon>
        <taxon>Eucarida</taxon>
        <taxon>Euphausiacea</taxon>
        <taxon>Euphausiidae</taxon>
        <taxon>Meganyctiphanes</taxon>
    </lineage>
</organism>
<evidence type="ECO:0000313" key="2">
    <source>
        <dbReference type="Proteomes" id="UP001497623"/>
    </source>
</evidence>
<name>A0AAV2S9B9_MEGNR</name>
<dbReference type="AlphaFoldDB" id="A0AAV2S9B9"/>
<gene>
    <name evidence="1" type="ORF">MNOR_LOCUS33841</name>
</gene>
<accession>A0AAV2S9B9</accession>
<protein>
    <submittedName>
        <fullName evidence="1">Uncharacterized protein</fullName>
    </submittedName>
</protein>
<evidence type="ECO:0000313" key="1">
    <source>
        <dbReference type="EMBL" id="CAL4169355.1"/>
    </source>
</evidence>
<dbReference type="Proteomes" id="UP001497623">
    <property type="component" value="Unassembled WGS sequence"/>
</dbReference>
<reference evidence="1 2" key="1">
    <citation type="submission" date="2024-05" db="EMBL/GenBank/DDBJ databases">
        <authorList>
            <person name="Wallberg A."/>
        </authorList>
    </citation>
    <scope>NUCLEOTIDE SEQUENCE [LARGE SCALE GENOMIC DNA]</scope>
</reference>
<feature type="non-terminal residue" evidence="1">
    <location>
        <position position="1"/>
    </location>
</feature>
<dbReference type="EMBL" id="CAXKWB010050022">
    <property type="protein sequence ID" value="CAL4169355.1"/>
    <property type="molecule type" value="Genomic_DNA"/>
</dbReference>